<gene>
    <name evidence="1" type="ORF">ACT17_22550</name>
</gene>
<dbReference type="AlphaFoldDB" id="A0A0J8U2W0"/>
<evidence type="ECO:0000313" key="2">
    <source>
        <dbReference type="Proteomes" id="UP000037594"/>
    </source>
</evidence>
<comment type="caution">
    <text evidence="1">The sequence shown here is derived from an EMBL/GenBank/DDBJ whole genome shotgun (WGS) entry which is preliminary data.</text>
</comment>
<dbReference type="RefSeq" id="WP_048896149.1">
    <property type="nucleotide sequence ID" value="NZ_LFOD01000025.1"/>
</dbReference>
<proteinExistence type="predicted"/>
<sequence>MTELWTAAEAANYWGVSTTRARSILRSRGIRSGYPADEVRQVQFRQGKRIDVDAVRASIRREFDLRISPPRRGSSTAEFTEWYTALRRLLDPSPNEPALLGPVSRFEITTPATALFGPQGSGKSVLIRGLDFTEYSRVEVVTANEREWPPLLSELHPRARAHHPDGIDLNLLIPQAGERVVLVLDNWGSDTAAMRALLTRLCGLIAAHPGRLFVLAVMDVQDFTDASDPLLTMFGTRIFFPGREGSTWPFDRTCKCIELLGGDRYAEEWVACALRSGGRLRRSREDEIVQWFSPASDERAYLARRNPLLNVPPLGTVEGTELLHGSYEVGPIRNAIVSHVDVRDPSATVLNELDLTRRTAVEQRVGASLTP</sequence>
<dbReference type="OrthoDB" id="104167at2"/>
<evidence type="ECO:0000313" key="1">
    <source>
        <dbReference type="EMBL" id="KMV15893.1"/>
    </source>
</evidence>
<reference evidence="1 2" key="1">
    <citation type="submission" date="2015-06" db="EMBL/GenBank/DDBJ databases">
        <title>Genome sequence of Mycobacterium conceptionense strain MLE.</title>
        <authorList>
            <person name="Greninger A.L."/>
            <person name="Cunningham G."/>
            <person name="Chiu C.Y."/>
            <person name="Miller S."/>
        </authorList>
    </citation>
    <scope>NUCLEOTIDE SEQUENCE [LARGE SCALE GENOMIC DNA]</scope>
    <source>
        <strain evidence="1 2">MLE</strain>
    </source>
</reference>
<dbReference type="Proteomes" id="UP000037594">
    <property type="component" value="Unassembled WGS sequence"/>
</dbReference>
<dbReference type="EMBL" id="LFOD01000025">
    <property type="protein sequence ID" value="KMV15893.1"/>
    <property type="molecule type" value="Genomic_DNA"/>
</dbReference>
<protein>
    <submittedName>
        <fullName evidence="1">Uncharacterized protein</fullName>
    </submittedName>
</protein>
<name>A0A0J8U2W0_9MYCO</name>
<dbReference type="PATRIC" id="fig|451644.5.peg.4654"/>
<organism evidence="1 2">
    <name type="scientific">Mycolicibacterium conceptionense</name>
    <dbReference type="NCBI Taxonomy" id="451644"/>
    <lineage>
        <taxon>Bacteria</taxon>
        <taxon>Bacillati</taxon>
        <taxon>Actinomycetota</taxon>
        <taxon>Actinomycetes</taxon>
        <taxon>Mycobacteriales</taxon>
        <taxon>Mycobacteriaceae</taxon>
        <taxon>Mycolicibacterium</taxon>
    </lineage>
</organism>
<accession>A0A0J8U2W0</accession>